<dbReference type="Pfam" id="PF00662">
    <property type="entry name" value="Proton_antipo_N"/>
    <property type="match status" value="1"/>
</dbReference>
<keyword evidence="2" id="KW-0813">Transport</keyword>
<gene>
    <name evidence="16" type="ORF">JVW63_02615</name>
</gene>
<dbReference type="InterPro" id="IPR025383">
    <property type="entry name" value="MrpA_C/MbhD"/>
</dbReference>
<evidence type="ECO:0000256" key="2">
    <source>
        <dbReference type="ARBA" id="ARBA00022448"/>
    </source>
</evidence>
<dbReference type="InterPro" id="IPR001750">
    <property type="entry name" value="ND/Mrp_TM"/>
</dbReference>
<dbReference type="Pfam" id="PF20501">
    <property type="entry name" value="MbhE"/>
    <property type="match status" value="1"/>
</dbReference>
<evidence type="ECO:0000256" key="4">
    <source>
        <dbReference type="ARBA" id="ARBA00022475"/>
    </source>
</evidence>
<evidence type="ECO:0000256" key="6">
    <source>
        <dbReference type="ARBA" id="ARBA00022989"/>
    </source>
</evidence>
<organism evidence="16 17">
    <name type="scientific">Flaviflexus equikiangi</name>
    <dbReference type="NCBI Taxonomy" id="2758573"/>
    <lineage>
        <taxon>Bacteria</taxon>
        <taxon>Bacillati</taxon>
        <taxon>Actinomycetota</taxon>
        <taxon>Actinomycetes</taxon>
        <taxon>Actinomycetales</taxon>
        <taxon>Actinomycetaceae</taxon>
        <taxon>Flaviflexus</taxon>
    </lineage>
</organism>
<feature type="transmembrane region" description="Helical" evidence="10">
    <location>
        <begin position="783"/>
        <end position="801"/>
    </location>
</feature>
<dbReference type="Pfam" id="PF04039">
    <property type="entry name" value="MnhB"/>
    <property type="match status" value="1"/>
</dbReference>
<evidence type="ECO:0000313" key="16">
    <source>
        <dbReference type="EMBL" id="MBM9432595.1"/>
    </source>
</evidence>
<dbReference type="InterPro" id="IPR007182">
    <property type="entry name" value="MnhB"/>
</dbReference>
<feature type="transmembrane region" description="Helical" evidence="10">
    <location>
        <begin position="126"/>
        <end position="144"/>
    </location>
</feature>
<feature type="transmembrane region" description="Helical" evidence="10">
    <location>
        <begin position="399"/>
        <end position="422"/>
    </location>
</feature>
<feature type="transmembrane region" description="Helical" evidence="10">
    <location>
        <begin position="485"/>
        <end position="512"/>
    </location>
</feature>
<feature type="transmembrane region" description="Helical" evidence="10">
    <location>
        <begin position="103"/>
        <end position="120"/>
    </location>
</feature>
<feature type="transmembrane region" description="Helical" evidence="10">
    <location>
        <begin position="197"/>
        <end position="215"/>
    </location>
</feature>
<evidence type="ECO:0000259" key="14">
    <source>
        <dbReference type="Pfam" id="PF13244"/>
    </source>
</evidence>
<dbReference type="InterPro" id="IPR046806">
    <property type="entry name" value="MrpA_C/MbhE"/>
</dbReference>
<feature type="transmembrane region" description="Helical" evidence="10">
    <location>
        <begin position="637"/>
        <end position="656"/>
    </location>
</feature>
<name>A0ABS2TD58_9ACTO</name>
<feature type="domain" description="MrpA C-terminal/MbhE" evidence="15">
    <location>
        <begin position="670"/>
        <end position="753"/>
    </location>
</feature>
<feature type="transmembrane region" description="Helical" evidence="10">
    <location>
        <begin position="677"/>
        <end position="695"/>
    </location>
</feature>
<feature type="transmembrane region" description="Helical" evidence="10">
    <location>
        <begin position="731"/>
        <end position="749"/>
    </location>
</feature>
<keyword evidence="7" id="KW-0406">Ion transport</keyword>
<feature type="transmembrane region" description="Helical" evidence="10">
    <location>
        <begin position="291"/>
        <end position="310"/>
    </location>
</feature>
<feature type="transmembrane region" description="Helical" evidence="10">
    <location>
        <begin position="807"/>
        <end position="824"/>
    </location>
</feature>
<dbReference type="Proteomes" id="UP000705983">
    <property type="component" value="Unassembled WGS sequence"/>
</dbReference>
<reference evidence="17" key="1">
    <citation type="submission" date="2021-02" db="EMBL/GenBank/DDBJ databases">
        <title>Leucobacter sp. CX169.</title>
        <authorList>
            <person name="Cheng Y."/>
        </authorList>
    </citation>
    <scope>NUCLEOTIDE SEQUENCE [LARGE SCALE GENOMIC DNA]</scope>
    <source>
        <strain evidence="17">JY899</strain>
    </source>
</reference>
<dbReference type="Pfam" id="PF13244">
    <property type="entry name" value="MbhD"/>
    <property type="match status" value="1"/>
</dbReference>
<keyword evidence="6 10" id="KW-1133">Transmembrane helix</keyword>
<feature type="transmembrane region" description="Helical" evidence="10">
    <location>
        <begin position="443"/>
        <end position="465"/>
    </location>
</feature>
<sequence length="917" mass="95694">MPLVAAVTLAWALVLLTPLLVRLAGRYVGWSLGLGLLASYAILVGARDGGVVFEELPWVPALDIALRLRMDGLSFLFATVVLVVGAIVLIYSTSYLRARASTGFYMMMSAFAAAMLTLVLADDIVVLFIAWELTTICSFLLILRSGQNARKPATRTLFITAGGGQALLGAVVLMIATTGTTQLSAILADDVWRDDPVITSVVTVLVAVAAMTKSAQFPFHSWLPDAMVAPAPVSAYLHAAAMVKAGIFLLMLFAPVLAETTLWHVILIPVGLVTNIMGAVFAIRSKDIKQIFAYSTVSQLGLLVAVIGIGTPLAMMAASAHVIAHALFKASGFMAVGVIERRTGTRDVRELRGLWRGMPWLSPAIVLAVASMAGVPPLLGFVTKELVIDTFASSGSSLAIGLTVTIVGGAALTVAYSVRLLVPIMVGPRAEVAPWRDSAVMSGSVAVTGIAGLVLGVGVAGLTGLVRPAAAVSSGSPVADLPTLYLWHGFTIPLLGSVAALVAGTALALFYLKSSHAVEDNVPGTLTATGIVQATLDGIISSGHRVGNLTRHDSPAANLAVPIGLVAAAAFALPSLWRGMPEHVMGFDYVDALLLAMVVIGTVVVVRARSRLTALIMLAVVGFAAVLWFFVLGASDVALTQLLVEVLTVVVLVLVLNRMPRMFDKGTRVRKSVTVPIALLAGVTATLATLTFSGHRDLSDAGAFFLSEAEELTGGTNVVNTILVDFRALDTLGELVVLSITAVSLTALLDARRLSRTRHVPVAPTILQDPVRNVIILRDSGRFLIPVMIVISLYALVRGHGAPGGGFIAALIGAAGLATVYHAAPTNRVASLDRSYLGIAGIGIIVAVVTGFLGFAEGSFLRPLHLDIAGIHVTTALIFDLGVYFAVLGVILAAINRLGMPQPIPADAPTPTEARTS</sequence>
<dbReference type="PRINTS" id="PR01434">
    <property type="entry name" value="NADHDHGNASE5"/>
</dbReference>
<feature type="domain" description="Na+/H+ antiporter MnhB subunit-related protein" evidence="13">
    <location>
        <begin position="776"/>
        <end position="892"/>
    </location>
</feature>
<evidence type="ECO:0000259" key="15">
    <source>
        <dbReference type="Pfam" id="PF20501"/>
    </source>
</evidence>
<dbReference type="PANTHER" id="PTHR43373:SF1">
    <property type="entry name" value="NA(+)_H(+) ANTIPORTER SUBUNIT A"/>
    <property type="match status" value="1"/>
</dbReference>
<feature type="transmembrane region" description="Helical" evidence="10">
    <location>
        <begin position="589"/>
        <end position="606"/>
    </location>
</feature>
<feature type="transmembrane region" description="Helical" evidence="10">
    <location>
        <begin position="316"/>
        <end position="339"/>
    </location>
</feature>
<evidence type="ECO:0000256" key="1">
    <source>
        <dbReference type="ARBA" id="ARBA00004651"/>
    </source>
</evidence>
<dbReference type="RefSeq" id="WP_182172891.1">
    <property type="nucleotide sequence ID" value="NZ_CP059676.1"/>
</dbReference>
<keyword evidence="8 10" id="KW-0472">Membrane</keyword>
<keyword evidence="5 9" id="KW-0812">Transmembrane</keyword>
<feature type="transmembrane region" description="Helical" evidence="10">
    <location>
        <begin position="360"/>
        <end position="379"/>
    </location>
</feature>
<evidence type="ECO:0000256" key="10">
    <source>
        <dbReference type="SAM" id="Phobius"/>
    </source>
</evidence>
<dbReference type="InterPro" id="IPR001516">
    <property type="entry name" value="Proton_antipo_N"/>
</dbReference>
<feature type="domain" description="MrpA C-terminal/MbhD" evidence="14">
    <location>
        <begin position="596"/>
        <end position="661"/>
    </location>
</feature>
<evidence type="ECO:0000259" key="12">
    <source>
        <dbReference type="Pfam" id="PF00662"/>
    </source>
</evidence>
<keyword evidence="3" id="KW-0050">Antiport</keyword>
<feature type="transmembrane region" description="Helical" evidence="10">
    <location>
        <begin position="836"/>
        <end position="856"/>
    </location>
</feature>
<feature type="transmembrane region" description="Helical" evidence="10">
    <location>
        <begin position="156"/>
        <end position="177"/>
    </location>
</feature>
<comment type="subcellular location">
    <subcellularLocation>
        <location evidence="1">Cell membrane</location>
        <topology evidence="1">Multi-pass membrane protein</topology>
    </subcellularLocation>
    <subcellularLocation>
        <location evidence="9">Membrane</location>
        <topology evidence="9">Multi-pass membrane protein</topology>
    </subcellularLocation>
</comment>
<dbReference type="PANTHER" id="PTHR43373">
    <property type="entry name" value="NA(+)/H(+) ANTIPORTER SUBUNIT"/>
    <property type="match status" value="1"/>
</dbReference>
<feature type="transmembrane region" description="Helical" evidence="10">
    <location>
        <begin position="613"/>
        <end position="631"/>
    </location>
</feature>
<evidence type="ECO:0000259" key="13">
    <source>
        <dbReference type="Pfam" id="PF04039"/>
    </source>
</evidence>
<feature type="transmembrane region" description="Helical" evidence="10">
    <location>
        <begin position="235"/>
        <end position="256"/>
    </location>
</feature>
<feature type="transmembrane region" description="Helical" evidence="10">
    <location>
        <begin position="262"/>
        <end position="284"/>
    </location>
</feature>
<evidence type="ECO:0000256" key="3">
    <source>
        <dbReference type="ARBA" id="ARBA00022449"/>
    </source>
</evidence>
<feature type="domain" description="NADH:quinone oxidoreductase/Mrp antiporter transmembrane" evidence="11">
    <location>
        <begin position="121"/>
        <end position="404"/>
    </location>
</feature>
<feature type="transmembrane region" description="Helical" evidence="10">
    <location>
        <begin position="868"/>
        <end position="895"/>
    </location>
</feature>
<comment type="caution">
    <text evidence="16">The sequence shown here is derived from an EMBL/GenBank/DDBJ whole genome shotgun (WGS) entry which is preliminary data.</text>
</comment>
<feature type="transmembrane region" description="Helical" evidence="10">
    <location>
        <begin position="559"/>
        <end position="577"/>
    </location>
</feature>
<dbReference type="EMBL" id="JAFFJS010000001">
    <property type="protein sequence ID" value="MBM9432595.1"/>
    <property type="molecule type" value="Genomic_DNA"/>
</dbReference>
<keyword evidence="4" id="KW-1003">Cell membrane</keyword>
<dbReference type="Pfam" id="PF00361">
    <property type="entry name" value="Proton_antipo_M"/>
    <property type="match status" value="1"/>
</dbReference>
<dbReference type="InterPro" id="IPR050616">
    <property type="entry name" value="CPA3_Na-H_Antiporter_A"/>
</dbReference>
<evidence type="ECO:0000256" key="5">
    <source>
        <dbReference type="ARBA" id="ARBA00022692"/>
    </source>
</evidence>
<feature type="domain" description="NADH-Ubiquinone oxidoreductase (complex I) chain 5 N-terminal" evidence="12">
    <location>
        <begin position="61"/>
        <end position="98"/>
    </location>
</feature>
<proteinExistence type="predicted"/>
<evidence type="ECO:0000256" key="9">
    <source>
        <dbReference type="RuleBase" id="RU000320"/>
    </source>
</evidence>
<feature type="transmembrane region" description="Helical" evidence="10">
    <location>
        <begin position="72"/>
        <end position="91"/>
    </location>
</feature>
<accession>A0ABS2TD58</accession>
<evidence type="ECO:0000313" key="17">
    <source>
        <dbReference type="Proteomes" id="UP000705983"/>
    </source>
</evidence>
<evidence type="ECO:0000259" key="11">
    <source>
        <dbReference type="Pfam" id="PF00361"/>
    </source>
</evidence>
<evidence type="ECO:0000256" key="8">
    <source>
        <dbReference type="ARBA" id="ARBA00023136"/>
    </source>
</evidence>
<keyword evidence="17" id="KW-1185">Reference proteome</keyword>
<evidence type="ECO:0000256" key="7">
    <source>
        <dbReference type="ARBA" id="ARBA00023065"/>
    </source>
</evidence>
<protein>
    <submittedName>
        <fullName evidence="16">DUF4040 domain-containing protein</fullName>
    </submittedName>
</protein>